<keyword evidence="3" id="KW-1185">Reference proteome</keyword>
<dbReference type="InterPro" id="IPR041916">
    <property type="entry name" value="Anti_sigma_zinc_sf"/>
</dbReference>
<evidence type="ECO:0000259" key="1">
    <source>
        <dbReference type="Pfam" id="PF12973"/>
    </source>
</evidence>
<gene>
    <name evidence="2" type="primary">chrR</name>
    <name evidence="2" type="ORF">RUM8411_02234</name>
</gene>
<dbReference type="Gene3D" id="1.10.10.1320">
    <property type="entry name" value="Anti-sigma factor, zinc-finger domain"/>
    <property type="match status" value="1"/>
</dbReference>
<dbReference type="CDD" id="cd20301">
    <property type="entry name" value="cupin_ChrR"/>
    <property type="match status" value="1"/>
</dbReference>
<dbReference type="RefSeq" id="WP_085822731.1">
    <property type="nucleotide sequence ID" value="NZ_FWFP01000005.1"/>
</dbReference>
<dbReference type="Pfam" id="PF12973">
    <property type="entry name" value="Cupin_7"/>
    <property type="match status" value="1"/>
</dbReference>
<dbReference type="InterPro" id="IPR011051">
    <property type="entry name" value="RmlC_Cupin_sf"/>
</dbReference>
<organism evidence="2 3">
    <name type="scientific">Ruegeria meonggei</name>
    <dbReference type="NCBI Taxonomy" id="1446476"/>
    <lineage>
        <taxon>Bacteria</taxon>
        <taxon>Pseudomonadati</taxon>
        <taxon>Pseudomonadota</taxon>
        <taxon>Alphaproteobacteria</taxon>
        <taxon>Rhodobacterales</taxon>
        <taxon>Roseobacteraceae</taxon>
        <taxon>Ruegeria</taxon>
    </lineage>
</organism>
<dbReference type="Gene3D" id="2.60.120.10">
    <property type="entry name" value="Jelly Rolls"/>
    <property type="match status" value="1"/>
</dbReference>
<dbReference type="SUPFAM" id="SSF51182">
    <property type="entry name" value="RmlC-like cupins"/>
    <property type="match status" value="1"/>
</dbReference>
<dbReference type="InterPro" id="IPR012807">
    <property type="entry name" value="Anti-sigma_ChrR"/>
</dbReference>
<feature type="domain" description="ChrR-like cupin" evidence="1">
    <location>
        <begin position="104"/>
        <end position="194"/>
    </location>
</feature>
<evidence type="ECO:0000313" key="2">
    <source>
        <dbReference type="EMBL" id="SLN47308.1"/>
    </source>
</evidence>
<dbReference type="EMBL" id="FWFP01000005">
    <property type="protein sequence ID" value="SLN47308.1"/>
    <property type="molecule type" value="Genomic_DNA"/>
</dbReference>
<evidence type="ECO:0000313" key="3">
    <source>
        <dbReference type="Proteomes" id="UP000193778"/>
    </source>
</evidence>
<proteinExistence type="predicted"/>
<name>A0A1X6ZEH2_9RHOB</name>
<dbReference type="InterPro" id="IPR014710">
    <property type="entry name" value="RmlC-like_jellyroll"/>
</dbReference>
<dbReference type="NCBIfam" id="TIGR02451">
    <property type="entry name" value="anti_sig_ChrR"/>
    <property type="match status" value="1"/>
</dbReference>
<dbReference type="OrthoDB" id="2988517at2"/>
<dbReference type="AlphaFoldDB" id="A0A1X6ZEH2"/>
<sequence>MSNKIKHHLTDDLLMAYAAGSLPEAFDLMVATHLSLCDHCRARAESFDAIGGCVLQDQEASAGMSDGSLAATMAMIAKGAPIAKPSPPGCSVLPAPLRDYVGGDVNAIRWRSIGMGVKQAILPTTRDASARLLFIPAGAAVPDHSHHGTELTMVLQGAFSDEVDHFARGDVEIADEDLHHTPTADITEDCICLAVTDAPLKFSKLMPRLFQPFLRI</sequence>
<protein>
    <submittedName>
        <fullName evidence="2">Anti-sigma-E factor ChrR</fullName>
    </submittedName>
</protein>
<reference evidence="3" key="1">
    <citation type="submission" date="2017-03" db="EMBL/GenBank/DDBJ databases">
        <authorList>
            <person name="Rodrigo-Torres L."/>
            <person name="Arahal R.D."/>
            <person name="Lucena T."/>
        </authorList>
    </citation>
    <scope>NUCLEOTIDE SEQUENCE [LARGE SCALE GENOMIC DNA]</scope>
    <source>
        <strain evidence="3">CECT 8411</strain>
    </source>
</reference>
<accession>A0A1X6ZEH2</accession>
<dbReference type="InterPro" id="IPR025979">
    <property type="entry name" value="ChrR-like_cupin_dom"/>
</dbReference>
<dbReference type="Proteomes" id="UP000193778">
    <property type="component" value="Unassembled WGS sequence"/>
</dbReference>